<evidence type="ECO:0000313" key="1">
    <source>
        <dbReference type="Proteomes" id="UP000504635"/>
    </source>
</evidence>
<dbReference type="InParanoid" id="A0A6J2YE85"/>
<proteinExistence type="predicted"/>
<dbReference type="OrthoDB" id="10580952at2759"/>
<sequence length="241" mass="28475">MQSKLPVRVNKRHILEKRECQCAKLFESMLKDPSDGICSFCLQKVPVNQYKKKSTTKPTKGNLIETLFKNQQNSIVEIKQILLCINSTLEAILIILKERKEELYHKLKENNVKLKTSTSCHKQDNRKSSNQLVKTQPYRWPDISRLYSEPPLWINNCVGRFITRPNTEERKILLYPLDNNILYINKPFSCPNIGYFQNMKNLYARKISMSMYSIPIFTIKGRHPERKQHYETQNKEIIKLK</sequence>
<protein>
    <submittedName>
        <fullName evidence="2">Uncharacterized protein LOC115886473 isoform X1</fullName>
    </submittedName>
</protein>
<accession>A0A6J2YE85</accession>
<keyword evidence="1" id="KW-1185">Reference proteome</keyword>
<gene>
    <name evidence="2" type="primary">LOC115886473</name>
</gene>
<organism evidence="1 2">
    <name type="scientific">Sitophilus oryzae</name>
    <name type="common">Rice weevil</name>
    <name type="synonym">Curculio oryzae</name>
    <dbReference type="NCBI Taxonomy" id="7048"/>
    <lineage>
        <taxon>Eukaryota</taxon>
        <taxon>Metazoa</taxon>
        <taxon>Ecdysozoa</taxon>
        <taxon>Arthropoda</taxon>
        <taxon>Hexapoda</taxon>
        <taxon>Insecta</taxon>
        <taxon>Pterygota</taxon>
        <taxon>Neoptera</taxon>
        <taxon>Endopterygota</taxon>
        <taxon>Coleoptera</taxon>
        <taxon>Polyphaga</taxon>
        <taxon>Cucujiformia</taxon>
        <taxon>Curculionidae</taxon>
        <taxon>Dryophthorinae</taxon>
        <taxon>Sitophilus</taxon>
    </lineage>
</organism>
<dbReference type="AlphaFoldDB" id="A0A6J2YE85"/>
<dbReference type="Proteomes" id="UP000504635">
    <property type="component" value="Unplaced"/>
</dbReference>
<reference evidence="2" key="1">
    <citation type="submission" date="2025-08" db="UniProtKB">
        <authorList>
            <consortium name="RefSeq"/>
        </authorList>
    </citation>
    <scope>IDENTIFICATION</scope>
    <source>
        <tissue evidence="2">Gonads</tissue>
    </source>
</reference>
<dbReference type="KEGG" id="soy:115886473"/>
<dbReference type="GeneID" id="115886473"/>
<dbReference type="RefSeq" id="XP_030761494.1">
    <property type="nucleotide sequence ID" value="XM_030905634.1"/>
</dbReference>
<name>A0A6J2YE85_SITOR</name>
<evidence type="ECO:0000313" key="2">
    <source>
        <dbReference type="RefSeq" id="XP_030761494.1"/>
    </source>
</evidence>